<keyword evidence="3" id="KW-1185">Reference proteome</keyword>
<feature type="domain" description="Metallo-beta-lactamase" evidence="1">
    <location>
        <begin position="92"/>
        <end position="285"/>
    </location>
</feature>
<dbReference type="PANTHER" id="PTHR15032">
    <property type="entry name" value="N-ACYL-PHOSPHATIDYLETHANOLAMINE-HYDROLYZING PHOSPHOLIPASE D"/>
    <property type="match status" value="1"/>
</dbReference>
<accession>A0ABT4YPN6</accession>
<gene>
    <name evidence="2" type="ORF">PGX00_07545</name>
</gene>
<evidence type="ECO:0000259" key="1">
    <source>
        <dbReference type="Pfam" id="PF12706"/>
    </source>
</evidence>
<name>A0ABT4YPN6_9VIBR</name>
<comment type="caution">
    <text evidence="2">The sequence shown here is derived from an EMBL/GenBank/DDBJ whole genome shotgun (WGS) entry which is preliminary data.</text>
</comment>
<sequence>MAAVVIGACSTDSGAKKDKGKFVNTEVKYNPSMGNLWDIIAEKFNSKRSAAEPAGEVPLKSMSKSGLESSDEDAIYRLGHSTILMRLNGEYVMTDPVFSERASPVQWAGPKRFHPTPISIEELPEIKIVIISHDHYDHLDKSAIKKLASKVQHFVTPLKVGDYLIDWGVESSKVTQLDWWDEVELNGIKLVATPAQHFSGRSLFDRDQTLWASWVIQSDKRNLYFSGDGGYFNGFKEIGDKYGPFDVTMIETGAYNDLWADIHMLPEHSMQAHLDLKGKAMLPIHNGTFDLSMHDWFEPFEKITELAKNNNVNLLTPVFGEEVNLADPISHYAWWHEAQETEESKLALQQ</sequence>
<dbReference type="InterPro" id="IPR036866">
    <property type="entry name" value="RibonucZ/Hydroxyglut_hydro"/>
</dbReference>
<protein>
    <submittedName>
        <fullName evidence="2">MBL fold metallo-hydrolase</fullName>
    </submittedName>
</protein>
<dbReference type="RefSeq" id="WP_272134173.1">
    <property type="nucleotide sequence ID" value="NZ_JAQLOI010000001.1"/>
</dbReference>
<evidence type="ECO:0000313" key="2">
    <source>
        <dbReference type="EMBL" id="MDB1123521.1"/>
    </source>
</evidence>
<dbReference type="Pfam" id="PF12706">
    <property type="entry name" value="Lactamase_B_2"/>
    <property type="match status" value="1"/>
</dbReference>
<dbReference type="EMBL" id="JAQLOI010000001">
    <property type="protein sequence ID" value="MDB1123521.1"/>
    <property type="molecule type" value="Genomic_DNA"/>
</dbReference>
<reference evidence="2 3" key="1">
    <citation type="submission" date="2023-01" db="EMBL/GenBank/DDBJ databases">
        <title>Vibrio sp. KJ40-1 sp.nov, isolated from marine algae.</title>
        <authorList>
            <person name="Butt M."/>
            <person name="Kim J.M.J."/>
            <person name="Jeon C.O.C."/>
        </authorList>
    </citation>
    <scope>NUCLEOTIDE SEQUENCE [LARGE SCALE GENOMIC DNA]</scope>
    <source>
        <strain evidence="2 3">KJ40-1</strain>
    </source>
</reference>
<evidence type="ECO:0000313" key="3">
    <source>
        <dbReference type="Proteomes" id="UP001210678"/>
    </source>
</evidence>
<dbReference type="InterPro" id="IPR001279">
    <property type="entry name" value="Metallo-B-lactamas"/>
</dbReference>
<proteinExistence type="predicted"/>
<dbReference type="PANTHER" id="PTHR15032:SF4">
    <property type="entry name" value="N-ACYL-PHOSPHATIDYLETHANOLAMINE-HYDROLYZING PHOSPHOLIPASE D"/>
    <property type="match status" value="1"/>
</dbReference>
<dbReference type="Gene3D" id="3.60.15.10">
    <property type="entry name" value="Ribonuclease Z/Hydroxyacylglutathione hydrolase-like"/>
    <property type="match status" value="1"/>
</dbReference>
<organism evidence="2 3">
    <name type="scientific">Vibrio algarum</name>
    <dbReference type="NCBI Taxonomy" id="3020714"/>
    <lineage>
        <taxon>Bacteria</taxon>
        <taxon>Pseudomonadati</taxon>
        <taxon>Pseudomonadota</taxon>
        <taxon>Gammaproteobacteria</taxon>
        <taxon>Vibrionales</taxon>
        <taxon>Vibrionaceae</taxon>
        <taxon>Vibrio</taxon>
    </lineage>
</organism>
<dbReference type="Proteomes" id="UP001210678">
    <property type="component" value="Unassembled WGS sequence"/>
</dbReference>
<dbReference type="SUPFAM" id="SSF56281">
    <property type="entry name" value="Metallo-hydrolase/oxidoreductase"/>
    <property type="match status" value="1"/>
</dbReference>